<name>A0A9W4XI98_9ASCO</name>
<evidence type="ECO:0000313" key="2">
    <source>
        <dbReference type="EMBL" id="CAI5759919.1"/>
    </source>
</evidence>
<gene>
    <name evidence="2" type="ORF">CANVERA_P4431</name>
</gene>
<proteinExistence type="predicted"/>
<feature type="region of interest" description="Disordered" evidence="1">
    <location>
        <begin position="57"/>
        <end position="96"/>
    </location>
</feature>
<feature type="compositionally biased region" description="Polar residues" evidence="1">
    <location>
        <begin position="7"/>
        <end position="24"/>
    </location>
</feature>
<dbReference type="Proteomes" id="UP001152885">
    <property type="component" value="Unassembled WGS sequence"/>
</dbReference>
<dbReference type="OrthoDB" id="4026067at2759"/>
<evidence type="ECO:0000313" key="3">
    <source>
        <dbReference type="Proteomes" id="UP001152885"/>
    </source>
</evidence>
<accession>A0A9W4XI98</accession>
<dbReference type="EMBL" id="CANTUO010000005">
    <property type="protein sequence ID" value="CAI5759919.1"/>
    <property type="molecule type" value="Genomic_DNA"/>
</dbReference>
<reference evidence="2" key="1">
    <citation type="submission" date="2022-12" db="EMBL/GenBank/DDBJ databases">
        <authorList>
            <person name="Brejova B."/>
        </authorList>
    </citation>
    <scope>NUCLEOTIDE SEQUENCE</scope>
</reference>
<comment type="caution">
    <text evidence="2">The sequence shown here is derived from an EMBL/GenBank/DDBJ whole genome shotgun (WGS) entry which is preliminary data.</text>
</comment>
<organism evidence="2 3">
    <name type="scientific">Candida verbasci</name>
    <dbReference type="NCBI Taxonomy" id="1227364"/>
    <lineage>
        <taxon>Eukaryota</taxon>
        <taxon>Fungi</taxon>
        <taxon>Dikarya</taxon>
        <taxon>Ascomycota</taxon>
        <taxon>Saccharomycotina</taxon>
        <taxon>Pichiomycetes</taxon>
        <taxon>Debaryomycetaceae</taxon>
        <taxon>Candida/Lodderomyces clade</taxon>
        <taxon>Candida</taxon>
    </lineage>
</organism>
<feature type="compositionally biased region" description="Polar residues" evidence="1">
    <location>
        <begin position="67"/>
        <end position="95"/>
    </location>
</feature>
<sequence>MDEDYQDNNQDSNNLTISLPSNDLTNSITVNENINIESEFSQNQNNQNNWRNWANNIFKKPGESTDRLTPQQSRSQSFKQPHNPLTNLPSPNLQNGKLIGNNNGNAITTNKSMKRSKSWFFRHQGAFKNGNNKNNEANYKSTSHSPVELVISSSTNGSVVEIDANNHENDLQQQLIKLKLNDNSPILLGCYNGSPVYSTFITKNDNIYLFKSKLFQYGLFDKFDEPTYHPWNVWKYDKDNYQKKLIELIESKSDFKKFFNRIFHLNLKFIIMRSCLVPDYGLFKNGYLIKLKTIQEGKRNDELIAFFRNCCERILFTKLNENKLMKITVVGVTIENLDKVSQIMFWIHPILNMSFDILNQTIMLLKTFNFNVKFTSICLIDINTNSKFKIDPEEV</sequence>
<keyword evidence="3" id="KW-1185">Reference proteome</keyword>
<evidence type="ECO:0000256" key="1">
    <source>
        <dbReference type="SAM" id="MobiDB-lite"/>
    </source>
</evidence>
<feature type="region of interest" description="Disordered" evidence="1">
    <location>
        <begin position="1"/>
        <end position="24"/>
    </location>
</feature>
<protein>
    <submittedName>
        <fullName evidence="2">Uncharacterized protein</fullName>
    </submittedName>
</protein>
<dbReference type="AlphaFoldDB" id="A0A9W4XI98"/>